<dbReference type="InterPro" id="IPR038255">
    <property type="entry name" value="PBS_linker_sf"/>
</dbReference>
<keyword evidence="7" id="KW-1185">Reference proteome</keyword>
<comment type="caution">
    <text evidence="6">The sequence shown here is derived from an EMBL/GenBank/DDBJ whole genome shotgun (WGS) entry which is preliminary data.</text>
</comment>
<dbReference type="InterPro" id="IPR027954">
    <property type="entry name" value="Transcobalamin-like_C"/>
</dbReference>
<evidence type="ECO:0000256" key="2">
    <source>
        <dbReference type="SAM" id="SignalP"/>
    </source>
</evidence>
<sequence>MKSKWKNPVIKRVISFMLVFAMCLTLVPDLAMAAAPQSITTAAEFAAMTADGSYRLDQNITLTTPYENDFSGTFDGNGHTVTLDITGTGNYTGMFKSLTGGAVVKNLITAGKVDGGSRRYTAAIAGSADTDNGDITIENCRNEASVSGSRGVAGVVSYMSSSSNTLTIRNCANTGTITGSGVQTGGIAGNLEGTSVIESCYNSGSIVGFNNYAGILGRGVGAAVKNSYTSGSIITYEGSTNVGYAIIGSSKSGGNCTVENSYALEGSGDALNYAKGVTADAASAYKSQSDMQSEAFAALLGSAFQYNEGAYPTLTWEVPAVEVPSAKVPFSLNPESAVLKINGESYTGSGTLTFTEAGEYPYTIEQTGYVSQSGTVTVTEADGEFTADPAEITATLEKDASVWAVLTVTLSPEDAVFTLMDGENAVAPESNGTYSILKNRDYNYTASKDGYVEENGVINIAEDTTKTITLAEAEAPAFPSHVFDGLLGKATVTYDHNSSYTGVTGEEFVDDETTGALKSNSQGMSSSQVTIVIDIAASIGNAELSFDYKVDGEGSYTIYDGLSINGGSKIGTTSDFVSYKMSVKGGDKVTIAYIKDSYGDKGEDCIWVKNFQMNALYNLTLTSSVSDADIVLKNAAGDTVSGSNGVYQVQPGTYSYTVSKFGYKTESGTITVTDSDVSKEISLTEVAKQQVTFKTTLPEGVSADSTYTIMFGDYKAAEGTGTSYMLPEGEYTYTVSNPYCDTVSGSFTLGAAQEIPVTMVRKLVFDDFFSALSDRITAADDSASPFTAVKSEDGNYLQSSNTKSYTTSTMKITASKPTEFSFKYWVSESGSEYSSSNYGMIVSLNGTQLTRVEEISTAWTDYTVSLAAGDVLEISYRCYVNTYSMTEMDENWIRLKDFAASPLTAVNFAGAPEGAVITVMNGDDVIEARNGAYLLKADSYTYSVSAFGYKSIENVPFTVDGSKDSDTIAVSMEEMEKVTLTVKVLPEEAADAVVTVASMNGNVVTPETNGTYRVPKGETMKVSVSAKAYVDSVKYVVADSDQTVEITLVYCGIAWDGTTKTEPGKKNEIYQISNAEELAWFADQVASDAAISAELTANINLNNKTWTSFGKYDYSDANSGFAGTFDGCGYTISGLAGNGGLFECVAPNGVVKNLIVSGIVGGEANIGGIVNTLKGTVENCAYQGSVTNSNSYGATAAIAGRCLSGCVIRGCSSNAQVSNTTYSYASTLNVGGIAGYFYGTMENCYFSGSVSAREDRTTNKAIGGLTGQLYASGSISNSYVSGSVAGPAAGTGIITGISKGTISNVFALEGTSYALIADNSGSGTPEAISAERMSEGMFAYNLGAAFNQDTDYINGGYPVLKWQGGSEPSIPQFDQDVADDKAALDVSDAKRAAELAAEKAAVDAEVEAEGGLEAIRELYEDDTITMEYMYQLYEIDLSDDGTLTPGVDNKYQIRRDAQIVLASEGEKGSSITWKSSNSSVIDPNTGVVTLPAAGKEEVVLTAELSKGPAVDTKSFTFVVWSANAKDADLLETIRAKLEKKSTSIQPLQIYDQTNVTQTMEQFLGNCGYDVEALDGKGIKVEFLDPGTKVTPNDTKTYIDDQGNITYFTGTGTGYGTRSAMYSDVKMRLTLNEASTEVSVRVNIGWDVDYVDQMLQDVMDTVTWDTIKGENENTSTDQVKDGWMRTIVDGKLSGDLTLPYQLKDNSYVSIQWSSKTADALYVTDNNDGYTYNAALERPAKGSPDLTFTLIGTAKFNFWDEYTYEAYNSQGNQVEPTEIRKLFDLTIPANDEDQSETINAALDKYPGLIREFVDNTQVPDLNAVDTDLQMPRPSLLEDEGIFTDRYYQKVTMTSSNTDVLDFYGYHAMIYRPLPGEDDATVSYTIRISDRRNNATLGEKTFTMTVKALTQEEIDTAAAWMNSVCTDEVYWNGIKGENTSKDNVTSALNPFVEITNNNGELQYIRGAINITFGGAEADDLPGYDSMGTQNWRTFRSSRETIIASETLQLVKQPEYNTKVTIDSVLTYNEYGKYWEKFSGVEGYEQFEQFYKRPVSANIVVKGEKDMWDPADDKEITVTVDVLGNGFDNFADITGYKYVALANEDKTAWDALEASLIANGYTVEGGGFYVSAVTDAAGVTLSEKDHGKYSGWMYTVNDVAPEVSLDQTYINDQDKIVFYYTDGKSFEDQEAAQAVSDLINAIGDVTLDSKAAIDAARTAYDALTEDQKAYVTNLPTLTAAEETYAKLAQDAADHQAAADVEAQISALPAGDVLTLADSASVAAARTAYDALTETQKGYVSDTAKATLKAAEARIAELQAAADKEEADREAAAGVAAKIDAIPALDQLTLDDAQTVTDADNAYKSLTEDQQQYISEDQKAKLEDARNAMEELKAAAEKEKADREAAAAVDQMIEAIGDVTLNSKAAIDLAQNAYDALTEEQQAYVTKADVLAEAQAAYEALVKSENDKAAAAAVEARIDAIGEVTIDSRTAIEKAEAAYEALTDEQKQLVTNSDVLTVARAAYDSLVQVNEVEKQISLIGKVTTDSKAKIDAARTAYDALTADQQKQVGNYDVLQAAEAAYRDLLTGVKGFVNRLYQNILGRKADQAGFDSWVKVLTEGKEGGSETVANFVFSKEYESRKVSDEEFVTTLYRTILDRNPDQAGLDAWVSKLQNGMTRRYVVAGFTNSSEFAKLCKTYGIQVGSFTSNEIADQNDMATSFVSRLYTIVLGRKWDRAGLDAWTGQLVRHETGAGELSKGFFFSPEFTNRKLSNREFVTICYKTYLNREPDQAGLNAWVKLMNQGSSADEILNGFINSQEFGKLCASYGIEK</sequence>
<dbReference type="Pfam" id="PF20578">
    <property type="entry name" value="aBig_2"/>
    <property type="match status" value="1"/>
</dbReference>
<feature type="domain" description="DUF4214" evidence="3">
    <location>
        <begin position="2624"/>
        <end position="2688"/>
    </location>
</feature>
<dbReference type="EMBL" id="JAJEQR010000024">
    <property type="protein sequence ID" value="MCC2231227.1"/>
    <property type="molecule type" value="Genomic_DNA"/>
</dbReference>
<accession>A0AAE3E9W6</accession>
<keyword evidence="1" id="KW-0175">Coiled coil</keyword>
<dbReference type="InterPro" id="IPR025282">
    <property type="entry name" value="DUF4214"/>
</dbReference>
<name>A0AAE3E9W6_9FIRM</name>
<feature type="domain" description="DUF4214" evidence="3">
    <location>
        <begin position="2752"/>
        <end position="2816"/>
    </location>
</feature>
<dbReference type="Pfam" id="PF13946">
    <property type="entry name" value="DUF4214"/>
    <property type="match status" value="2"/>
</dbReference>
<dbReference type="Pfam" id="PF14478">
    <property type="entry name" value="DUF4430"/>
    <property type="match status" value="1"/>
</dbReference>
<evidence type="ECO:0000259" key="4">
    <source>
        <dbReference type="Pfam" id="PF14478"/>
    </source>
</evidence>
<dbReference type="Gene3D" id="2.160.20.110">
    <property type="match status" value="2"/>
</dbReference>
<feature type="chain" id="PRO_5042190736" evidence="2">
    <location>
        <begin position="34"/>
        <end position="2824"/>
    </location>
</feature>
<feature type="signal peptide" evidence="2">
    <location>
        <begin position="1"/>
        <end position="33"/>
    </location>
</feature>
<dbReference type="Gene3D" id="2.170.130.30">
    <property type="match status" value="1"/>
</dbReference>
<gene>
    <name evidence="6" type="ORF">LKD81_09510</name>
</gene>
<proteinExistence type="predicted"/>
<organism evidence="6 7">
    <name type="scientific">Hominifimenecus microfluidus</name>
    <dbReference type="NCBI Taxonomy" id="2885348"/>
    <lineage>
        <taxon>Bacteria</taxon>
        <taxon>Bacillati</taxon>
        <taxon>Bacillota</taxon>
        <taxon>Clostridia</taxon>
        <taxon>Lachnospirales</taxon>
        <taxon>Lachnospiraceae</taxon>
        <taxon>Hominifimenecus</taxon>
    </lineage>
</organism>
<dbReference type="RefSeq" id="WP_308453749.1">
    <property type="nucleotide sequence ID" value="NZ_JAJEQR010000024.1"/>
</dbReference>
<evidence type="ECO:0000313" key="7">
    <source>
        <dbReference type="Proteomes" id="UP001198182"/>
    </source>
</evidence>
<keyword evidence="2" id="KW-0732">Signal</keyword>
<feature type="domain" description="Atrophied bacterial Ig" evidence="5">
    <location>
        <begin position="1457"/>
        <end position="1520"/>
    </location>
</feature>
<evidence type="ECO:0000259" key="5">
    <source>
        <dbReference type="Pfam" id="PF20578"/>
    </source>
</evidence>
<dbReference type="Gene3D" id="2.60.40.1120">
    <property type="entry name" value="Carboxypeptidase-like, regulatory domain"/>
    <property type="match status" value="1"/>
</dbReference>
<dbReference type="Proteomes" id="UP001198182">
    <property type="component" value="Unassembled WGS sequence"/>
</dbReference>
<reference evidence="6" key="1">
    <citation type="submission" date="2021-10" db="EMBL/GenBank/DDBJ databases">
        <title>Anaerobic single-cell dispensing facilitates the cultivation of human gut bacteria.</title>
        <authorList>
            <person name="Afrizal A."/>
        </authorList>
    </citation>
    <scope>NUCLEOTIDE SEQUENCE</scope>
    <source>
        <strain evidence="6">CLA-AA-H215</strain>
    </source>
</reference>
<evidence type="ECO:0000259" key="3">
    <source>
        <dbReference type="Pfam" id="PF13946"/>
    </source>
</evidence>
<dbReference type="Gene3D" id="1.10.3130.20">
    <property type="entry name" value="Phycobilisome linker domain"/>
    <property type="match status" value="2"/>
</dbReference>
<protein>
    <submittedName>
        <fullName evidence="6">DUF4214 domain-containing protein</fullName>
    </submittedName>
</protein>
<evidence type="ECO:0000256" key="1">
    <source>
        <dbReference type="SAM" id="Coils"/>
    </source>
</evidence>
<feature type="coiled-coil region" evidence="1">
    <location>
        <begin position="2296"/>
        <end position="2323"/>
    </location>
</feature>
<feature type="domain" description="Transcobalamin-like C-terminal" evidence="4">
    <location>
        <begin position="2102"/>
        <end position="2177"/>
    </location>
</feature>
<dbReference type="InterPro" id="IPR046780">
    <property type="entry name" value="aBig_2"/>
</dbReference>
<evidence type="ECO:0000313" key="6">
    <source>
        <dbReference type="EMBL" id="MCC2231227.1"/>
    </source>
</evidence>
<feature type="coiled-coil region" evidence="1">
    <location>
        <begin position="2370"/>
        <end position="2404"/>
    </location>
</feature>